<dbReference type="KEGG" id="cgc:Cyagr_2581"/>
<feature type="transmembrane region" description="Helical" evidence="2">
    <location>
        <begin position="70"/>
        <end position="88"/>
    </location>
</feature>
<accession>K9P984</accession>
<gene>
    <name evidence="3" type="ordered locus">Cyagr_2581</name>
</gene>
<dbReference type="Proteomes" id="UP000010388">
    <property type="component" value="Chromosome"/>
</dbReference>
<sequence>MTTPARAAAGPTTGFLEESPGNRSAMRLMCLLALLASIAFGSITMLRSAPMVSRDAAGQDSLTYPPRDDTGMIVTFAFLLAAFAPKVVQKFAEQRLGALGASGLRELVLGVVRSEPATATDPATAGAPASTAGEDPRLGQLREELGRLRAELERSRTPIQVSPATPVAPPAPALTPLERIRLGGSL</sequence>
<dbReference type="PATRIC" id="fig|292564.3.peg.2453"/>
<keyword evidence="2" id="KW-1133">Transmembrane helix</keyword>
<dbReference type="eggNOG" id="ENOG50309CV">
    <property type="taxonomic scope" value="Bacteria"/>
</dbReference>
<evidence type="ECO:0000256" key="2">
    <source>
        <dbReference type="SAM" id="Phobius"/>
    </source>
</evidence>
<evidence type="ECO:0000313" key="4">
    <source>
        <dbReference type="Proteomes" id="UP000010388"/>
    </source>
</evidence>
<dbReference type="EMBL" id="CP003495">
    <property type="protein sequence ID" value="AFY29685.1"/>
    <property type="molecule type" value="Genomic_DNA"/>
</dbReference>
<proteinExistence type="predicted"/>
<keyword evidence="2" id="KW-0812">Transmembrane</keyword>
<name>K9P984_CYAGP</name>
<dbReference type="HOGENOM" id="CLU_1452209_0_0_3"/>
<feature type="region of interest" description="Disordered" evidence="1">
    <location>
        <begin position="153"/>
        <end position="174"/>
    </location>
</feature>
<feature type="transmembrane region" description="Helical" evidence="2">
    <location>
        <begin position="28"/>
        <end position="50"/>
    </location>
</feature>
<dbReference type="RefSeq" id="WP_015110123.1">
    <property type="nucleotide sequence ID" value="NC_019675.1"/>
</dbReference>
<feature type="compositionally biased region" description="Low complexity" evidence="1">
    <location>
        <begin position="118"/>
        <end position="132"/>
    </location>
</feature>
<dbReference type="AlphaFoldDB" id="K9P984"/>
<dbReference type="STRING" id="292564.Cyagr_2581"/>
<keyword evidence="2" id="KW-0472">Membrane</keyword>
<evidence type="ECO:0000313" key="3">
    <source>
        <dbReference type="EMBL" id="AFY29685.1"/>
    </source>
</evidence>
<evidence type="ECO:0000256" key="1">
    <source>
        <dbReference type="SAM" id="MobiDB-lite"/>
    </source>
</evidence>
<organism evidence="3 4">
    <name type="scientific">Cyanobium gracile (strain ATCC 27147 / PCC 6307)</name>
    <dbReference type="NCBI Taxonomy" id="292564"/>
    <lineage>
        <taxon>Bacteria</taxon>
        <taxon>Bacillati</taxon>
        <taxon>Cyanobacteriota</taxon>
        <taxon>Cyanophyceae</taxon>
        <taxon>Synechococcales</taxon>
        <taxon>Prochlorococcaceae</taxon>
        <taxon>Cyanobium</taxon>
    </lineage>
</organism>
<feature type="region of interest" description="Disordered" evidence="1">
    <location>
        <begin position="118"/>
        <end position="137"/>
    </location>
</feature>
<reference evidence="4" key="1">
    <citation type="journal article" date="2013" name="Proc. Natl. Acad. Sci. U.S.A.">
        <title>Improving the coverage of the cyanobacterial phylum using diversity-driven genome sequencing.</title>
        <authorList>
            <person name="Shih P.M."/>
            <person name="Wu D."/>
            <person name="Latifi A."/>
            <person name="Axen S.D."/>
            <person name="Fewer D.P."/>
            <person name="Talla E."/>
            <person name="Calteau A."/>
            <person name="Cai F."/>
            <person name="Tandeau de Marsac N."/>
            <person name="Rippka R."/>
            <person name="Herdman M."/>
            <person name="Sivonen K."/>
            <person name="Coursin T."/>
            <person name="Laurent T."/>
            <person name="Goodwin L."/>
            <person name="Nolan M."/>
            <person name="Davenport K.W."/>
            <person name="Han C.S."/>
            <person name="Rubin E.M."/>
            <person name="Eisen J.A."/>
            <person name="Woyke T."/>
            <person name="Gugger M."/>
            <person name="Kerfeld C.A."/>
        </authorList>
    </citation>
    <scope>NUCLEOTIDE SEQUENCE [LARGE SCALE GENOMIC DNA]</scope>
    <source>
        <strain evidence="4">ATCC 27147 / PCC 6307</strain>
    </source>
</reference>
<protein>
    <submittedName>
        <fullName evidence="3">Uncharacterized protein</fullName>
    </submittedName>
</protein>